<feature type="compositionally biased region" description="Basic and acidic residues" evidence="2">
    <location>
        <begin position="251"/>
        <end position="266"/>
    </location>
</feature>
<feature type="region of interest" description="Disordered" evidence="2">
    <location>
        <begin position="233"/>
        <end position="266"/>
    </location>
</feature>
<keyword evidence="4" id="KW-1185">Reference proteome</keyword>
<feature type="compositionally biased region" description="Basic and acidic residues" evidence="2">
    <location>
        <begin position="47"/>
        <end position="70"/>
    </location>
</feature>
<dbReference type="InterPro" id="IPR011992">
    <property type="entry name" value="EF-hand-dom_pair"/>
</dbReference>
<keyword evidence="1" id="KW-0106">Calcium</keyword>
<dbReference type="RefSeq" id="XP_035828723.1">
    <property type="nucleotide sequence ID" value="XM_035972830.1"/>
</dbReference>
<feature type="domain" description="EF-hand" evidence="3">
    <location>
        <begin position="169"/>
        <end position="204"/>
    </location>
</feature>
<dbReference type="Proteomes" id="UP000694888">
    <property type="component" value="Unplaced"/>
</dbReference>
<protein>
    <submittedName>
        <fullName evidence="5">Calumenin isoform X2</fullName>
    </submittedName>
</protein>
<dbReference type="PANTHER" id="PTHR10827">
    <property type="entry name" value="RETICULOCALBIN"/>
    <property type="match status" value="1"/>
</dbReference>
<dbReference type="PROSITE" id="PS50222">
    <property type="entry name" value="EF_HAND_2"/>
    <property type="match status" value="5"/>
</dbReference>
<feature type="compositionally biased region" description="Acidic residues" evidence="2">
    <location>
        <begin position="233"/>
        <end position="250"/>
    </location>
</feature>
<proteinExistence type="predicted"/>
<dbReference type="InterPro" id="IPR002048">
    <property type="entry name" value="EF_hand_dom"/>
</dbReference>
<feature type="domain" description="EF-hand" evidence="3">
    <location>
        <begin position="271"/>
        <end position="293"/>
    </location>
</feature>
<name>A0ABM1W230_APLCA</name>
<feature type="domain" description="EF-hand" evidence="3">
    <location>
        <begin position="206"/>
        <end position="241"/>
    </location>
</feature>
<sequence length="344" mass="40634">MISPIIFLQMRSKQAMKFNIFILVVFTISTVYCSAIPTNEKKHRSHEKSLSDEDHNTGGHHNPDYDHDAFLGHDEAETFDQLSPEESKARLAIIVDKIDKNKDGVIVEQELKDWIQYVQRRYIVTDTERMWKDHEPEYDDTLNWESYQKRTFGYSDEPKEGSPTFEYKDMIERDLRRWQKADHNSDGKLSKEEFQDFLHPEEAEHMRDIVVMETLEDIDKDGDGHISLQEYIDDIWGDDEDDEDDEEGETDKDGEPEWVKTEREQFTNYRDKDHDGKLNKQEIKEWIIPEDYDHSSAEAAHLVRQTDENRDGKLTKEEILEKYDLFVGSQATDFGEALTKHDEF</sequence>
<evidence type="ECO:0000313" key="4">
    <source>
        <dbReference type="Proteomes" id="UP000694888"/>
    </source>
</evidence>
<dbReference type="SUPFAM" id="SSF47473">
    <property type="entry name" value="EF-hand"/>
    <property type="match status" value="2"/>
</dbReference>
<feature type="region of interest" description="Disordered" evidence="2">
    <location>
        <begin position="42"/>
        <end position="70"/>
    </location>
</feature>
<dbReference type="Gene3D" id="1.10.238.10">
    <property type="entry name" value="EF-hand"/>
    <property type="match status" value="2"/>
</dbReference>
<dbReference type="Pfam" id="PF13202">
    <property type="entry name" value="EF-hand_5"/>
    <property type="match status" value="1"/>
</dbReference>
<accession>A0ABM1W230</accession>
<dbReference type="SMART" id="SM00054">
    <property type="entry name" value="EFh"/>
    <property type="match status" value="4"/>
</dbReference>
<dbReference type="CDD" id="cd16226">
    <property type="entry name" value="EFh_CREC_Calumenin_like"/>
    <property type="match status" value="1"/>
</dbReference>
<dbReference type="PROSITE" id="PS00018">
    <property type="entry name" value="EF_HAND_1"/>
    <property type="match status" value="4"/>
</dbReference>
<dbReference type="PANTHER" id="PTHR10827:SF52">
    <property type="entry name" value="IP16409P"/>
    <property type="match status" value="1"/>
</dbReference>
<dbReference type="InterPro" id="IPR018247">
    <property type="entry name" value="EF_Hand_1_Ca_BS"/>
</dbReference>
<dbReference type="Pfam" id="PF13499">
    <property type="entry name" value="EF-hand_7"/>
    <property type="match status" value="1"/>
</dbReference>
<feature type="domain" description="EF-hand" evidence="3">
    <location>
        <begin position="294"/>
        <end position="329"/>
    </location>
</feature>
<reference evidence="5" key="1">
    <citation type="submission" date="2025-08" db="UniProtKB">
        <authorList>
            <consortium name="RefSeq"/>
        </authorList>
    </citation>
    <scope>IDENTIFICATION</scope>
</reference>
<feature type="domain" description="EF-hand" evidence="3">
    <location>
        <begin position="86"/>
        <end position="121"/>
    </location>
</feature>
<organism evidence="4 5">
    <name type="scientific">Aplysia californica</name>
    <name type="common">California sea hare</name>
    <dbReference type="NCBI Taxonomy" id="6500"/>
    <lineage>
        <taxon>Eukaryota</taxon>
        <taxon>Metazoa</taxon>
        <taxon>Spiralia</taxon>
        <taxon>Lophotrochozoa</taxon>
        <taxon>Mollusca</taxon>
        <taxon>Gastropoda</taxon>
        <taxon>Heterobranchia</taxon>
        <taxon>Euthyneura</taxon>
        <taxon>Tectipleura</taxon>
        <taxon>Aplysiida</taxon>
        <taxon>Aplysioidea</taxon>
        <taxon>Aplysiidae</taxon>
        <taxon>Aplysia</taxon>
    </lineage>
</organism>
<evidence type="ECO:0000313" key="5">
    <source>
        <dbReference type="RefSeq" id="XP_035828723.1"/>
    </source>
</evidence>
<evidence type="ECO:0000259" key="3">
    <source>
        <dbReference type="PROSITE" id="PS50222"/>
    </source>
</evidence>
<gene>
    <name evidence="5" type="primary">LOC101862537</name>
</gene>
<evidence type="ECO:0000256" key="2">
    <source>
        <dbReference type="SAM" id="MobiDB-lite"/>
    </source>
</evidence>
<evidence type="ECO:0000256" key="1">
    <source>
        <dbReference type="ARBA" id="ARBA00022837"/>
    </source>
</evidence>
<dbReference type="GeneID" id="101862537"/>